<dbReference type="AlphaFoldDB" id="A0A835P4E6"/>
<reference evidence="5" key="1">
    <citation type="submission" date="2020-10" db="EMBL/GenBank/DDBJ databases">
        <title>Feather gene expression reveals the developmental basis of iridescence in African starlings.</title>
        <authorList>
            <person name="Rubenstein D.R."/>
        </authorList>
    </citation>
    <scope>NUCLEOTIDE SEQUENCE</scope>
    <source>
        <strain evidence="5">SS15</strain>
        <tissue evidence="5">Liver</tissue>
    </source>
</reference>
<dbReference type="PROSITE" id="PS51450">
    <property type="entry name" value="LRR"/>
    <property type="match status" value="2"/>
</dbReference>
<sequence length="314" mass="34393">MAGVAGTALTRVRFRTGAAGAAVLEGRSAGDGPGLRRRGASASGARTGSIRHRPALIPRTVRMGNSALKAHLETAQKTGVFQLTGKGLTEFPEDLQKLASNLRTIDLSNNKIELLPPLIGKFSLLKSLALNNNKLTALPEELCKLKKLETLHLNGNHLRQLPAAFGQLSALKTLSLSGNQLRTVPTQLSGLRHLDVVDLSKNQIQNVPDTVGELQAIELNLNQNQISQISVQISHCPRLKVLRLEENCLELSMLPQSILSDSQISLLAVEGNLFEIKKLRELDGYDKYMERFTATKKKRVLCLTRSETPLFCNR</sequence>
<evidence type="ECO:0000256" key="2">
    <source>
        <dbReference type="ARBA" id="ARBA00022737"/>
    </source>
</evidence>
<dbReference type="Pfam" id="PF13855">
    <property type="entry name" value="LRR_8"/>
    <property type="match status" value="2"/>
</dbReference>
<evidence type="ECO:0000313" key="7">
    <source>
        <dbReference type="Proteomes" id="UP000618051"/>
    </source>
</evidence>
<evidence type="ECO:0000256" key="1">
    <source>
        <dbReference type="ARBA" id="ARBA00022614"/>
    </source>
</evidence>
<dbReference type="GO" id="GO:0005737">
    <property type="term" value="C:cytoplasm"/>
    <property type="evidence" value="ECO:0007669"/>
    <property type="project" value="TreeGrafter"/>
</dbReference>
<protein>
    <recommendedName>
        <fullName evidence="3">Leucine-rich repeat-containing protein 57</fullName>
    </recommendedName>
</protein>
<dbReference type="InterPro" id="IPR050216">
    <property type="entry name" value="LRR_domain-containing"/>
</dbReference>
<dbReference type="EMBL" id="JADDUC020000007">
    <property type="protein sequence ID" value="KAI1237877.1"/>
    <property type="molecule type" value="Genomic_DNA"/>
</dbReference>
<dbReference type="Proteomes" id="UP000618051">
    <property type="component" value="Unassembled WGS sequence"/>
</dbReference>
<dbReference type="InterPro" id="IPR032675">
    <property type="entry name" value="LRR_dom_sf"/>
</dbReference>
<dbReference type="PANTHER" id="PTHR48051">
    <property type="match status" value="1"/>
</dbReference>
<dbReference type="InterPro" id="IPR001611">
    <property type="entry name" value="Leu-rich_rpt"/>
</dbReference>
<dbReference type="EMBL" id="JADDUC010000010">
    <property type="protein sequence ID" value="KAG0130554.1"/>
    <property type="molecule type" value="Genomic_DNA"/>
</dbReference>
<keyword evidence="2" id="KW-0677">Repeat</keyword>
<dbReference type="PANTHER" id="PTHR48051:SF62">
    <property type="entry name" value="LEUCINE-RICH REPEAT-CONTAINING PROTEIN 57"/>
    <property type="match status" value="1"/>
</dbReference>
<evidence type="ECO:0000313" key="5">
    <source>
        <dbReference type="EMBL" id="KAG0130554.1"/>
    </source>
</evidence>
<comment type="caution">
    <text evidence="5">The sequence shown here is derived from an EMBL/GenBank/DDBJ whole genome shotgun (WGS) entry which is preliminary data.</text>
</comment>
<reference evidence="6 7" key="2">
    <citation type="journal article" date="2021" name="J. Hered.">
        <title>Feather Gene Expression Elucidates the Developmental Basis of Plumage Iridescence in African Starlings.</title>
        <authorList>
            <person name="Rubenstein D.R."/>
            <person name="Corvelo A."/>
            <person name="MacManes M.D."/>
            <person name="Maia R."/>
            <person name="Narzisi G."/>
            <person name="Rousaki A."/>
            <person name="Vandenabeele P."/>
            <person name="Shawkey M.D."/>
            <person name="Solomon J."/>
        </authorList>
    </citation>
    <scope>NUCLEOTIDE SEQUENCE [LARGE SCALE GENOMIC DNA]</scope>
    <source>
        <strain evidence="6">SS15</strain>
    </source>
</reference>
<keyword evidence="7" id="KW-1185">Reference proteome</keyword>
<organism evidence="5">
    <name type="scientific">Lamprotornis superbus</name>
    <dbReference type="NCBI Taxonomy" id="245042"/>
    <lineage>
        <taxon>Eukaryota</taxon>
        <taxon>Metazoa</taxon>
        <taxon>Chordata</taxon>
        <taxon>Craniata</taxon>
        <taxon>Vertebrata</taxon>
        <taxon>Euteleostomi</taxon>
        <taxon>Archelosauria</taxon>
        <taxon>Archosauria</taxon>
        <taxon>Dinosauria</taxon>
        <taxon>Saurischia</taxon>
        <taxon>Theropoda</taxon>
        <taxon>Coelurosauria</taxon>
        <taxon>Aves</taxon>
        <taxon>Neognathae</taxon>
        <taxon>Neoaves</taxon>
        <taxon>Telluraves</taxon>
        <taxon>Australaves</taxon>
        <taxon>Passeriformes</taxon>
        <taxon>Sturnidae</taxon>
        <taxon>Lamprotornis</taxon>
    </lineage>
</organism>
<evidence type="ECO:0000256" key="3">
    <source>
        <dbReference type="ARBA" id="ARBA00071423"/>
    </source>
</evidence>
<name>A0A835P4E6_9PASS</name>
<dbReference type="SMART" id="SM00364">
    <property type="entry name" value="LRR_BAC"/>
    <property type="match status" value="4"/>
</dbReference>
<gene>
    <name evidence="6" type="ORF">IHE44_0013967</name>
    <name evidence="5" type="ORF">IHE44_014614</name>
</gene>
<reference evidence="6" key="3">
    <citation type="submission" date="2022-01" db="EMBL/GenBank/DDBJ databases">
        <authorList>
            <person name="Rubenstein D.R."/>
        </authorList>
    </citation>
    <scope>NUCLEOTIDE SEQUENCE</scope>
    <source>
        <strain evidence="6">SS15</strain>
        <tissue evidence="6">Liver</tissue>
    </source>
</reference>
<dbReference type="SUPFAM" id="SSF52058">
    <property type="entry name" value="L domain-like"/>
    <property type="match status" value="1"/>
</dbReference>
<dbReference type="FunFam" id="3.80.10.10:FF:000230">
    <property type="entry name" value="Leucine-rich repeat-containing protein 57"/>
    <property type="match status" value="1"/>
</dbReference>
<evidence type="ECO:0000256" key="4">
    <source>
        <dbReference type="SAM" id="MobiDB-lite"/>
    </source>
</evidence>
<feature type="region of interest" description="Disordered" evidence="4">
    <location>
        <begin position="25"/>
        <end position="48"/>
    </location>
</feature>
<dbReference type="SMART" id="SM00369">
    <property type="entry name" value="LRR_TYP"/>
    <property type="match status" value="6"/>
</dbReference>
<dbReference type="Gene3D" id="3.80.10.10">
    <property type="entry name" value="Ribonuclease Inhibitor"/>
    <property type="match status" value="2"/>
</dbReference>
<evidence type="ECO:0000313" key="6">
    <source>
        <dbReference type="EMBL" id="KAI1237877.1"/>
    </source>
</evidence>
<keyword evidence="1" id="KW-0433">Leucine-rich repeat</keyword>
<dbReference type="OrthoDB" id="1728874at2759"/>
<dbReference type="InterPro" id="IPR003591">
    <property type="entry name" value="Leu-rich_rpt_typical-subtyp"/>
</dbReference>
<proteinExistence type="predicted"/>
<feature type="non-terminal residue" evidence="5">
    <location>
        <position position="314"/>
    </location>
</feature>
<dbReference type="FunFam" id="3.80.10.10:FF:000458">
    <property type="entry name" value="Leucine rich repeat containing 57"/>
    <property type="match status" value="1"/>
</dbReference>
<accession>A0A835P4E6</accession>